<keyword evidence="9 12" id="KW-0472">Membrane</keyword>
<sequence>MRGNSSVEVIGGAPGRLRILGRPLSGLATARFPEAGLKAAHFNKPWLAALLVAPQLLILLFFFFIPSYKALSLAFVQVDPFGGLQIFVGLKNFQTLLASPEYRSSALFTLWFTLLQNIATLGLAGLFAFATDFIIRGRGIYKSIILMPYAIAPVISGVLWAFLFNPAVGPIAQFLHSLGIAWDPNRRPFDAQLLVTIASIWKNVCYDYIFLVAALLAVPVSLLEAAKLDGAGPVRRFFTISLPLVSPTVFFLVVMNFVYGLFETFGIIDAVTRGGPAGATNSLVYKVYQDGFVQLDLGSSAAQSVILMIVAVLFTVLQFRALERKVNYQV</sequence>
<evidence type="ECO:0000313" key="14">
    <source>
        <dbReference type="EMBL" id="TCU24852.1"/>
    </source>
</evidence>
<dbReference type="InterPro" id="IPR035906">
    <property type="entry name" value="MetI-like_sf"/>
</dbReference>
<evidence type="ECO:0000256" key="6">
    <source>
        <dbReference type="ARBA" id="ARBA00022519"/>
    </source>
</evidence>
<dbReference type="OrthoDB" id="9773727at2"/>
<feature type="transmembrane region" description="Helical" evidence="12">
    <location>
        <begin position="237"/>
        <end position="259"/>
    </location>
</feature>
<dbReference type="GO" id="GO:0005886">
    <property type="term" value="C:plasma membrane"/>
    <property type="evidence" value="ECO:0007669"/>
    <property type="project" value="UniProtKB-SubCell"/>
</dbReference>
<evidence type="ECO:0000313" key="16">
    <source>
        <dbReference type="Proteomes" id="UP000295507"/>
    </source>
</evidence>
<evidence type="ECO:0000256" key="2">
    <source>
        <dbReference type="ARBA" id="ARBA00009306"/>
    </source>
</evidence>
<accession>A0A4R3QWR5</accession>
<dbReference type="Proteomes" id="UP000295547">
    <property type="component" value="Unassembled WGS sequence"/>
</dbReference>
<comment type="function">
    <text evidence="10">Part of the ABC transporter complex UgpBAEC involved in sn-glycerol-3-phosphate (G3P) import. Probably responsible for the translocation of the substrate across the membrane.</text>
</comment>
<evidence type="ECO:0000313" key="17">
    <source>
        <dbReference type="Proteomes" id="UP000295547"/>
    </source>
</evidence>
<evidence type="ECO:0000256" key="10">
    <source>
        <dbReference type="ARBA" id="ARBA00037054"/>
    </source>
</evidence>
<comment type="subcellular location">
    <subcellularLocation>
        <location evidence="1">Cell inner membrane</location>
        <topology evidence="1">Multi-pass membrane protein</topology>
    </subcellularLocation>
</comment>
<dbReference type="InterPro" id="IPR050809">
    <property type="entry name" value="UgpAE/MalFG_permease"/>
</dbReference>
<evidence type="ECO:0000256" key="12">
    <source>
        <dbReference type="SAM" id="Phobius"/>
    </source>
</evidence>
<feature type="transmembrane region" description="Helical" evidence="12">
    <location>
        <begin position="301"/>
        <end position="322"/>
    </location>
</feature>
<feature type="transmembrane region" description="Helical" evidence="12">
    <location>
        <begin position="143"/>
        <end position="163"/>
    </location>
</feature>
<dbReference type="InterPro" id="IPR000515">
    <property type="entry name" value="MetI-like"/>
</dbReference>
<dbReference type="Gene3D" id="1.10.3720.10">
    <property type="entry name" value="MetI-like"/>
    <property type="match status" value="1"/>
</dbReference>
<dbReference type="CDD" id="cd06261">
    <property type="entry name" value="TM_PBP2"/>
    <property type="match status" value="1"/>
</dbReference>
<evidence type="ECO:0000313" key="15">
    <source>
        <dbReference type="EMBL" id="TCU39598.1"/>
    </source>
</evidence>
<dbReference type="Proteomes" id="UP000295507">
    <property type="component" value="Unassembled WGS sequence"/>
</dbReference>
<dbReference type="EMBL" id="SMBJ01000006">
    <property type="protein sequence ID" value="TCU24852.1"/>
    <property type="molecule type" value="Genomic_DNA"/>
</dbReference>
<comment type="caution">
    <text evidence="14">The sequence shown here is derived from an EMBL/GenBank/DDBJ whole genome shotgun (WGS) entry which is preliminary data.</text>
</comment>
<dbReference type="PROSITE" id="PS50928">
    <property type="entry name" value="ABC_TM1"/>
    <property type="match status" value="1"/>
</dbReference>
<evidence type="ECO:0000256" key="3">
    <source>
        <dbReference type="ARBA" id="ARBA00011557"/>
    </source>
</evidence>
<evidence type="ECO:0000256" key="9">
    <source>
        <dbReference type="ARBA" id="ARBA00023136"/>
    </source>
</evidence>
<feature type="transmembrane region" description="Helical" evidence="12">
    <location>
        <begin position="46"/>
        <end position="64"/>
    </location>
</feature>
<keyword evidence="7 12" id="KW-0812">Transmembrane</keyword>
<evidence type="ECO:0000256" key="5">
    <source>
        <dbReference type="ARBA" id="ARBA00022475"/>
    </source>
</evidence>
<comment type="subunit">
    <text evidence="3">The complex is composed of two ATP-binding proteins (UgpC), two transmembrane proteins (UgpA and UgpE) and a solute-binding protein (UgpB).</text>
</comment>
<feature type="domain" description="ABC transmembrane type-1" evidence="13">
    <location>
        <begin position="110"/>
        <end position="318"/>
    </location>
</feature>
<evidence type="ECO:0000259" key="13">
    <source>
        <dbReference type="PROSITE" id="PS50928"/>
    </source>
</evidence>
<dbReference type="SUPFAM" id="SSF161098">
    <property type="entry name" value="MetI-like"/>
    <property type="match status" value="1"/>
</dbReference>
<dbReference type="PANTHER" id="PTHR43227">
    <property type="entry name" value="BLL4140 PROTEIN"/>
    <property type="match status" value="1"/>
</dbReference>
<organism evidence="14 17">
    <name type="scientific">Rhizobium azibense</name>
    <dbReference type="NCBI Taxonomy" id="1136135"/>
    <lineage>
        <taxon>Bacteria</taxon>
        <taxon>Pseudomonadati</taxon>
        <taxon>Pseudomonadota</taxon>
        <taxon>Alphaproteobacteria</taxon>
        <taxon>Hyphomicrobiales</taxon>
        <taxon>Rhizobiaceae</taxon>
        <taxon>Rhizobium/Agrobacterium group</taxon>
        <taxon>Rhizobium</taxon>
    </lineage>
</organism>
<gene>
    <name evidence="15" type="ORF">EV129_103445</name>
    <name evidence="14" type="ORF">EV130_106445</name>
</gene>
<proteinExistence type="inferred from homology"/>
<feature type="transmembrane region" description="Helical" evidence="12">
    <location>
        <begin position="208"/>
        <end position="225"/>
    </location>
</feature>
<evidence type="ECO:0000256" key="1">
    <source>
        <dbReference type="ARBA" id="ARBA00004429"/>
    </source>
</evidence>
<protein>
    <recommendedName>
        <fullName evidence="11">sn-glycerol-3-phosphate transport system permease protein UgpA</fullName>
    </recommendedName>
</protein>
<keyword evidence="8 12" id="KW-1133">Transmembrane helix</keyword>
<reference evidence="16 17" key="1">
    <citation type="submission" date="2019-03" db="EMBL/GenBank/DDBJ databases">
        <title>Genomic Encyclopedia of Type Strains, Phase IV (KMG-V): Genome sequencing to study the core and pangenomes of soil and plant-associated prokaryotes.</title>
        <authorList>
            <person name="Whitman W."/>
        </authorList>
    </citation>
    <scope>NUCLEOTIDE SEQUENCE [LARGE SCALE GENOMIC DNA]</scope>
    <source>
        <strain evidence="14 17">Gr42</strain>
        <strain evidence="15 16">IE4868</strain>
    </source>
</reference>
<evidence type="ECO:0000256" key="7">
    <source>
        <dbReference type="ARBA" id="ARBA00022692"/>
    </source>
</evidence>
<evidence type="ECO:0000256" key="4">
    <source>
        <dbReference type="ARBA" id="ARBA00022448"/>
    </source>
</evidence>
<keyword evidence="6" id="KW-0997">Cell inner membrane</keyword>
<keyword evidence="4" id="KW-0813">Transport</keyword>
<comment type="similarity">
    <text evidence="2">Belongs to the binding-protein-dependent transport system permease family.</text>
</comment>
<dbReference type="RefSeq" id="WP_074064238.1">
    <property type="nucleotide sequence ID" value="NZ_SMBJ01000006.1"/>
</dbReference>
<evidence type="ECO:0000256" key="11">
    <source>
        <dbReference type="ARBA" id="ARBA00040780"/>
    </source>
</evidence>
<feature type="transmembrane region" description="Helical" evidence="12">
    <location>
        <begin position="110"/>
        <end position="131"/>
    </location>
</feature>
<keyword evidence="17" id="KW-1185">Reference proteome</keyword>
<dbReference type="GO" id="GO:0055085">
    <property type="term" value="P:transmembrane transport"/>
    <property type="evidence" value="ECO:0007669"/>
    <property type="project" value="InterPro"/>
</dbReference>
<dbReference type="AlphaFoldDB" id="A0A4R3QWR5"/>
<keyword evidence="5" id="KW-1003">Cell membrane</keyword>
<dbReference type="EMBL" id="SMBK01000003">
    <property type="protein sequence ID" value="TCU39598.1"/>
    <property type="molecule type" value="Genomic_DNA"/>
</dbReference>
<name>A0A4R3QWR5_9HYPH</name>
<dbReference type="PANTHER" id="PTHR43227:SF9">
    <property type="entry name" value="SN-GLYCEROL-3-PHOSPHATE TRANSPORT SYSTEM PERMEASE PROTEIN UGPA"/>
    <property type="match status" value="1"/>
</dbReference>
<evidence type="ECO:0000256" key="8">
    <source>
        <dbReference type="ARBA" id="ARBA00022989"/>
    </source>
</evidence>